<dbReference type="EMBL" id="AJWK01022514">
    <property type="status" value="NOT_ANNOTATED_CDS"/>
    <property type="molecule type" value="Genomic_DNA"/>
</dbReference>
<dbReference type="OrthoDB" id="432412at2759"/>
<organism evidence="3 4">
    <name type="scientific">Lutzomyia longipalpis</name>
    <name type="common">Sand fly</name>
    <dbReference type="NCBI Taxonomy" id="7200"/>
    <lineage>
        <taxon>Eukaryota</taxon>
        <taxon>Metazoa</taxon>
        <taxon>Ecdysozoa</taxon>
        <taxon>Arthropoda</taxon>
        <taxon>Hexapoda</taxon>
        <taxon>Insecta</taxon>
        <taxon>Pterygota</taxon>
        <taxon>Neoptera</taxon>
        <taxon>Endopterygota</taxon>
        <taxon>Diptera</taxon>
        <taxon>Nematocera</taxon>
        <taxon>Psychodoidea</taxon>
        <taxon>Psychodidae</taxon>
        <taxon>Lutzomyia</taxon>
        <taxon>Lutzomyia</taxon>
    </lineage>
</organism>
<dbReference type="PANTHER" id="PTHR15955">
    <property type="entry name" value="RWD DOMAIN CONTAINING PROTEIN 2"/>
    <property type="match status" value="1"/>
</dbReference>
<dbReference type="InterPro" id="IPR059181">
    <property type="entry name" value="RWDD2A-B_C"/>
</dbReference>
<accession>A0A1B0GK23</accession>
<evidence type="ECO:0000313" key="3">
    <source>
        <dbReference type="EnsemblMetazoa" id="LLOJ006841-PA"/>
    </source>
</evidence>
<feature type="domain" description="RWD" evidence="1">
    <location>
        <begin position="21"/>
        <end position="140"/>
    </location>
</feature>
<dbReference type="PANTHER" id="PTHR15955:SF8">
    <property type="entry name" value="RWD DOMAIN-CONTAINING PROTEIN 2B-RELATED"/>
    <property type="match status" value="1"/>
</dbReference>
<reference evidence="3" key="3">
    <citation type="submission" date="2020-05" db="UniProtKB">
        <authorList>
            <consortium name="EnsemblMetazoa"/>
        </authorList>
    </citation>
    <scope>IDENTIFICATION</scope>
    <source>
        <strain evidence="3">Jacobina</strain>
    </source>
</reference>
<dbReference type="CDD" id="cd24163">
    <property type="entry name" value="RWDD2_C"/>
    <property type="match status" value="1"/>
</dbReference>
<dbReference type="Pfam" id="PF06544">
    <property type="entry name" value="Prp3_C"/>
    <property type="match status" value="1"/>
</dbReference>
<keyword evidence="4" id="KW-1185">Reference proteome</keyword>
<dbReference type="SUPFAM" id="SSF54495">
    <property type="entry name" value="UBC-like"/>
    <property type="match status" value="1"/>
</dbReference>
<dbReference type="CDD" id="cd23829">
    <property type="entry name" value="RWD_RWDD2"/>
    <property type="match status" value="1"/>
</dbReference>
<dbReference type="Pfam" id="PF05773">
    <property type="entry name" value="RWD"/>
    <property type="match status" value="1"/>
</dbReference>
<dbReference type="PROSITE" id="PS50908">
    <property type="entry name" value="RWD"/>
    <property type="match status" value="1"/>
</dbReference>
<dbReference type="RefSeq" id="XP_055679374.1">
    <property type="nucleotide sequence ID" value="XM_055823399.1"/>
</dbReference>
<dbReference type="PIRSF" id="PIRSF038021">
    <property type="entry name" value="UCP038021_RWDD2"/>
    <property type="match status" value="1"/>
</dbReference>
<dbReference type="VEuPathDB" id="VectorBase:LLONM1_000936"/>
<dbReference type="InterPro" id="IPR010541">
    <property type="entry name" value="Prp3_C"/>
</dbReference>
<sequence>MDEVINIQNDLLRSCLSQQIDELSMLESIFCNPGEFHIDDHSIAADINEFLENRLDAVQRKLDFRICLQLDEGKMYLSFELPHFYPSVEIPRISVDSTKLTKKQEIAIGRKIEDYIKGLDKSEPYIYQIVSWLQDNVDDLRVSATNDAATEKDEKVIFERMWIYSHHIKSKTKRKDIVKNAHDLSLTGFSLPGKPGVICVEGEQRDTQEFWQLLRQMHWQKITLKQCEETEVLKRDFDDQRRFTDFKEILFVDVGDDEEVVLNMSNFIKFLELHNCGYIKKELFGFD</sequence>
<dbReference type="InterPro" id="IPR006575">
    <property type="entry name" value="RWD_dom"/>
</dbReference>
<dbReference type="KEGG" id="lll:129787673"/>
<reference evidence="2" key="2">
    <citation type="journal article" date="2020" name="BMC">
        <title>Leishmania infection induces a limited differential gene expression in the sand fly midgut.</title>
        <authorList>
            <person name="Coutinho-Abreu I.V."/>
            <person name="Serafim T.D."/>
            <person name="Meneses C."/>
            <person name="Kamhawi S."/>
            <person name="Oliveira F."/>
            <person name="Valenzuela J.G."/>
        </authorList>
    </citation>
    <scope>NUCLEOTIDE SEQUENCE</scope>
    <source>
        <strain evidence="2">Jacobina</strain>
        <tissue evidence="2">Midgut</tissue>
    </source>
</reference>
<dbReference type="GeneID" id="129787673"/>
<dbReference type="InterPro" id="IPR017359">
    <property type="entry name" value="Phi-like"/>
</dbReference>
<reference evidence="4" key="1">
    <citation type="submission" date="2012-05" db="EMBL/GenBank/DDBJ databases">
        <title>Whole Genome Assembly of Lutzomyia longipalpis.</title>
        <authorList>
            <person name="Richards S."/>
            <person name="Qu C."/>
            <person name="Dillon R."/>
            <person name="Worley K."/>
            <person name="Scherer S."/>
            <person name="Batterton M."/>
            <person name="Taylor A."/>
            <person name="Hawes A."/>
            <person name="Hernandez B."/>
            <person name="Kovar C."/>
            <person name="Mandapat C."/>
            <person name="Pham C."/>
            <person name="Qu C."/>
            <person name="Jing C."/>
            <person name="Bess C."/>
            <person name="Bandaranaike D."/>
            <person name="Ngo D."/>
            <person name="Ongeri F."/>
            <person name="Arias F."/>
            <person name="Lara F."/>
            <person name="Weissenberger G."/>
            <person name="Kamau G."/>
            <person name="Han H."/>
            <person name="Shen H."/>
            <person name="Dinh H."/>
            <person name="Khalil I."/>
            <person name="Jones J."/>
            <person name="Shafer J."/>
            <person name="Jayaseelan J."/>
            <person name="Quiroz J."/>
            <person name="Blankenburg K."/>
            <person name="Nguyen L."/>
            <person name="Jackson L."/>
            <person name="Francisco L."/>
            <person name="Tang L.-Y."/>
            <person name="Pu L.-L."/>
            <person name="Perales L."/>
            <person name="Lorensuhewa L."/>
            <person name="Munidasa M."/>
            <person name="Coyle M."/>
            <person name="Taylor M."/>
            <person name="Puazo M."/>
            <person name="Firestine M."/>
            <person name="Scheel M."/>
            <person name="Javaid M."/>
            <person name="Wang M."/>
            <person name="Li M."/>
            <person name="Tabassum N."/>
            <person name="Saada N."/>
            <person name="Osuji N."/>
            <person name="Aqrawi P."/>
            <person name="Fu Q."/>
            <person name="Thornton R."/>
            <person name="Raj R."/>
            <person name="Goodspeed R."/>
            <person name="Mata R."/>
            <person name="Najjar R."/>
            <person name="Gubbala S."/>
            <person name="Lee S."/>
            <person name="Denson S."/>
            <person name="Patil S."/>
            <person name="Macmil S."/>
            <person name="Qi S."/>
            <person name="Matskevitch T."/>
            <person name="Palculict T."/>
            <person name="Mathew T."/>
            <person name="Vee V."/>
            <person name="Velamala V."/>
            <person name="Korchina V."/>
            <person name="Cai W."/>
            <person name="Liu W."/>
            <person name="Dai W."/>
            <person name="Zou X."/>
            <person name="Zhu Y."/>
            <person name="Zhang Y."/>
            <person name="Wu Y.-Q."/>
            <person name="Xin Y."/>
            <person name="Nazarath L."/>
            <person name="Kovar C."/>
            <person name="Han Y."/>
            <person name="Muzny D."/>
            <person name="Gibbs R."/>
        </authorList>
    </citation>
    <scope>NUCLEOTIDE SEQUENCE [LARGE SCALE GENOMIC DNA]</scope>
    <source>
        <strain evidence="4">Jacobina</strain>
    </source>
</reference>
<dbReference type="VEuPathDB" id="VectorBase:LLOJ006841"/>
<dbReference type="Gene3D" id="3.10.110.10">
    <property type="entry name" value="Ubiquitin Conjugating Enzyme"/>
    <property type="match status" value="1"/>
</dbReference>
<dbReference type="InterPro" id="IPR016135">
    <property type="entry name" value="UBQ-conjugating_enzyme/RWD"/>
</dbReference>
<name>A0A1B0GK23_LUTLO</name>
<dbReference type="SMART" id="SM00591">
    <property type="entry name" value="RWD"/>
    <property type="match status" value="1"/>
</dbReference>
<dbReference type="EMBL" id="GITU01004255">
    <property type="protein sequence ID" value="MBC1172958.1"/>
    <property type="molecule type" value="Transcribed_RNA"/>
</dbReference>
<dbReference type="AlphaFoldDB" id="A0A1B0GK23"/>
<protein>
    <recommendedName>
        <fullName evidence="1">RWD domain-containing protein</fullName>
    </recommendedName>
</protein>
<evidence type="ECO:0000313" key="4">
    <source>
        <dbReference type="Proteomes" id="UP000092461"/>
    </source>
</evidence>
<dbReference type="EnsemblMetazoa" id="LLOJ006841-RA">
    <property type="protein sequence ID" value="LLOJ006841-PA"/>
    <property type="gene ID" value="LLOJ006841"/>
</dbReference>
<proteinExistence type="predicted"/>
<evidence type="ECO:0000259" key="1">
    <source>
        <dbReference type="PROSITE" id="PS50908"/>
    </source>
</evidence>
<evidence type="ECO:0000313" key="2">
    <source>
        <dbReference type="EMBL" id="MBC1172958.1"/>
    </source>
</evidence>
<dbReference type="Proteomes" id="UP000092461">
    <property type="component" value="Unassembled WGS sequence"/>
</dbReference>